<evidence type="ECO:0000256" key="1">
    <source>
        <dbReference type="SAM" id="MobiDB-lite"/>
    </source>
</evidence>
<name>A0A1D1W2S0_RAMVA</name>
<gene>
    <name evidence="2" type="primary">RvY_17528-1</name>
    <name evidence="2" type="synonym">RvY_17528.1</name>
    <name evidence="2" type="ORF">RvY_17528</name>
</gene>
<protein>
    <submittedName>
        <fullName evidence="2">Uncharacterized protein</fullName>
    </submittedName>
</protein>
<dbReference type="AlphaFoldDB" id="A0A1D1W2S0"/>
<proteinExistence type="predicted"/>
<sequence length="115" mass="12862">MEQAETERDGQRLQGHRHSIKDKSLSATGRQPCKGHKMRCGPIDCPKDPLLYTTHTLKAQSYCRPSFAFLYIVTLNVLSQFLAKCKANAQVTAYFLAAFERAFAILHCPSEVSAT</sequence>
<evidence type="ECO:0000313" key="3">
    <source>
        <dbReference type="Proteomes" id="UP000186922"/>
    </source>
</evidence>
<accession>A0A1D1W2S0</accession>
<dbReference type="Proteomes" id="UP000186922">
    <property type="component" value="Unassembled WGS sequence"/>
</dbReference>
<keyword evidence="3" id="KW-1185">Reference proteome</keyword>
<feature type="region of interest" description="Disordered" evidence="1">
    <location>
        <begin position="1"/>
        <end position="36"/>
    </location>
</feature>
<feature type="compositionally biased region" description="Basic and acidic residues" evidence="1">
    <location>
        <begin position="1"/>
        <end position="11"/>
    </location>
</feature>
<evidence type="ECO:0000313" key="2">
    <source>
        <dbReference type="EMBL" id="GAV07721.1"/>
    </source>
</evidence>
<comment type="caution">
    <text evidence="2">The sequence shown here is derived from an EMBL/GenBank/DDBJ whole genome shotgun (WGS) entry which is preliminary data.</text>
</comment>
<dbReference type="EMBL" id="BDGG01000015">
    <property type="protein sequence ID" value="GAV07721.1"/>
    <property type="molecule type" value="Genomic_DNA"/>
</dbReference>
<organism evidence="2 3">
    <name type="scientific">Ramazzottius varieornatus</name>
    <name type="common">Water bear</name>
    <name type="synonym">Tardigrade</name>
    <dbReference type="NCBI Taxonomy" id="947166"/>
    <lineage>
        <taxon>Eukaryota</taxon>
        <taxon>Metazoa</taxon>
        <taxon>Ecdysozoa</taxon>
        <taxon>Tardigrada</taxon>
        <taxon>Eutardigrada</taxon>
        <taxon>Parachela</taxon>
        <taxon>Hypsibioidea</taxon>
        <taxon>Ramazzottiidae</taxon>
        <taxon>Ramazzottius</taxon>
    </lineage>
</organism>
<reference evidence="2 3" key="1">
    <citation type="journal article" date="2016" name="Nat. Commun.">
        <title>Extremotolerant tardigrade genome and improved radiotolerance of human cultured cells by tardigrade-unique protein.</title>
        <authorList>
            <person name="Hashimoto T."/>
            <person name="Horikawa D.D."/>
            <person name="Saito Y."/>
            <person name="Kuwahara H."/>
            <person name="Kozuka-Hata H."/>
            <person name="Shin-I T."/>
            <person name="Minakuchi Y."/>
            <person name="Ohishi K."/>
            <person name="Motoyama A."/>
            <person name="Aizu T."/>
            <person name="Enomoto A."/>
            <person name="Kondo K."/>
            <person name="Tanaka S."/>
            <person name="Hara Y."/>
            <person name="Koshikawa S."/>
            <person name="Sagara H."/>
            <person name="Miura T."/>
            <person name="Yokobori S."/>
            <person name="Miyagawa K."/>
            <person name="Suzuki Y."/>
            <person name="Kubo T."/>
            <person name="Oyama M."/>
            <person name="Kohara Y."/>
            <person name="Fujiyama A."/>
            <person name="Arakawa K."/>
            <person name="Katayama T."/>
            <person name="Toyoda A."/>
            <person name="Kunieda T."/>
        </authorList>
    </citation>
    <scope>NUCLEOTIDE SEQUENCE [LARGE SCALE GENOMIC DNA]</scope>
    <source>
        <strain evidence="2 3">YOKOZUNA-1</strain>
    </source>
</reference>